<reference evidence="2" key="1">
    <citation type="submission" date="2023-03" db="UniProtKB">
        <authorList>
            <consortium name="EnsemblPlants"/>
        </authorList>
    </citation>
    <scope>IDENTIFICATION</scope>
</reference>
<dbReference type="EnsemblPlants" id="MELO3C008370.2.1">
    <property type="protein sequence ID" value="MELO3C008370.2.1"/>
    <property type="gene ID" value="MELO3C008370.2"/>
</dbReference>
<proteinExistence type="predicted"/>
<organism evidence="2">
    <name type="scientific">Cucumis melo</name>
    <name type="common">Muskmelon</name>
    <dbReference type="NCBI Taxonomy" id="3656"/>
    <lineage>
        <taxon>Eukaryota</taxon>
        <taxon>Viridiplantae</taxon>
        <taxon>Streptophyta</taxon>
        <taxon>Embryophyta</taxon>
        <taxon>Tracheophyta</taxon>
        <taxon>Spermatophyta</taxon>
        <taxon>Magnoliopsida</taxon>
        <taxon>eudicotyledons</taxon>
        <taxon>Gunneridae</taxon>
        <taxon>Pentapetalae</taxon>
        <taxon>rosids</taxon>
        <taxon>fabids</taxon>
        <taxon>Cucurbitales</taxon>
        <taxon>Cucurbitaceae</taxon>
        <taxon>Benincaseae</taxon>
        <taxon>Cucumis</taxon>
    </lineage>
</organism>
<dbReference type="AlphaFoldDB" id="A0A9I9CU96"/>
<feature type="compositionally biased region" description="Basic and acidic residues" evidence="1">
    <location>
        <begin position="12"/>
        <end position="26"/>
    </location>
</feature>
<sequence length="56" mass="6670">MEASGLRTSIEGFKREGRKAWPEEQHKRKSTTGHRRWENWHELVKHAKNGLADDWT</sequence>
<name>A0A9I9CU96_CUCME</name>
<evidence type="ECO:0000313" key="2">
    <source>
        <dbReference type="EnsemblPlants" id="MELO3C008370.2.1"/>
    </source>
</evidence>
<dbReference type="Gramene" id="MELO3C008370.2.1">
    <property type="protein sequence ID" value="MELO3C008370.2.1"/>
    <property type="gene ID" value="MELO3C008370.2"/>
</dbReference>
<evidence type="ECO:0000256" key="1">
    <source>
        <dbReference type="SAM" id="MobiDB-lite"/>
    </source>
</evidence>
<protein>
    <submittedName>
        <fullName evidence="2">Uncharacterized protein</fullName>
    </submittedName>
</protein>
<accession>A0A9I9CU96</accession>
<feature type="region of interest" description="Disordered" evidence="1">
    <location>
        <begin position="1"/>
        <end position="34"/>
    </location>
</feature>